<evidence type="ECO:0000256" key="2">
    <source>
        <dbReference type="ARBA" id="ARBA00022527"/>
    </source>
</evidence>
<dbReference type="PROSITE" id="PS50011">
    <property type="entry name" value="PROTEIN_KINASE_DOM"/>
    <property type="match status" value="1"/>
</dbReference>
<dbReference type="Pfam" id="PF12796">
    <property type="entry name" value="Ank_2"/>
    <property type="match status" value="1"/>
</dbReference>
<dbReference type="SUPFAM" id="SSF56112">
    <property type="entry name" value="Protein kinase-like (PK-like)"/>
    <property type="match status" value="2"/>
</dbReference>
<dbReference type="EMBL" id="CDMY01000374">
    <property type="protein sequence ID" value="CEM06972.1"/>
    <property type="molecule type" value="Genomic_DNA"/>
</dbReference>
<dbReference type="InterPro" id="IPR008271">
    <property type="entry name" value="Ser/Thr_kinase_AS"/>
</dbReference>
<reference evidence="10 11" key="1">
    <citation type="submission" date="2014-11" db="EMBL/GenBank/DDBJ databases">
        <authorList>
            <person name="Zhu J."/>
            <person name="Qi W."/>
            <person name="Song R."/>
        </authorList>
    </citation>
    <scope>NUCLEOTIDE SEQUENCE [LARGE SCALE GENOMIC DNA]</scope>
</reference>
<keyword evidence="7" id="KW-0040">ANK repeat</keyword>
<dbReference type="GO" id="GO:0004674">
    <property type="term" value="F:protein serine/threonine kinase activity"/>
    <property type="evidence" value="ECO:0007669"/>
    <property type="project" value="UniProtKB-KW"/>
</dbReference>
<dbReference type="Gene3D" id="1.25.40.20">
    <property type="entry name" value="Ankyrin repeat-containing domain"/>
    <property type="match status" value="1"/>
</dbReference>
<evidence type="ECO:0000256" key="4">
    <source>
        <dbReference type="ARBA" id="ARBA00022741"/>
    </source>
</evidence>
<dbReference type="OrthoDB" id="339325at2759"/>
<dbReference type="GO" id="GO:0005524">
    <property type="term" value="F:ATP binding"/>
    <property type="evidence" value="ECO:0007669"/>
    <property type="project" value="UniProtKB-UniRule"/>
</dbReference>
<dbReference type="SUPFAM" id="SSF48403">
    <property type="entry name" value="Ankyrin repeat"/>
    <property type="match status" value="1"/>
</dbReference>
<feature type="binding site" evidence="8">
    <location>
        <position position="43"/>
    </location>
    <ligand>
        <name>ATP</name>
        <dbReference type="ChEBI" id="CHEBI:30616"/>
    </ligand>
</feature>
<dbReference type="PANTHER" id="PTHR44329">
    <property type="entry name" value="SERINE/THREONINE-PROTEIN KINASE TNNI3K-RELATED"/>
    <property type="match status" value="1"/>
</dbReference>
<dbReference type="InterPro" id="IPR017441">
    <property type="entry name" value="Protein_kinase_ATP_BS"/>
</dbReference>
<dbReference type="InterPro" id="IPR000719">
    <property type="entry name" value="Prot_kinase_dom"/>
</dbReference>
<evidence type="ECO:0000259" key="9">
    <source>
        <dbReference type="PROSITE" id="PS50011"/>
    </source>
</evidence>
<dbReference type="InterPro" id="IPR036770">
    <property type="entry name" value="Ankyrin_rpt-contain_sf"/>
</dbReference>
<dbReference type="InterPro" id="IPR051681">
    <property type="entry name" value="Ser/Thr_Kinases-Pseudokinases"/>
</dbReference>
<dbReference type="PROSITE" id="PS50088">
    <property type="entry name" value="ANK_REPEAT"/>
    <property type="match status" value="1"/>
</dbReference>
<gene>
    <name evidence="10" type="ORF">Vbra_4129</name>
</gene>
<evidence type="ECO:0000256" key="1">
    <source>
        <dbReference type="ARBA" id="ARBA00005843"/>
    </source>
</evidence>
<evidence type="ECO:0000256" key="7">
    <source>
        <dbReference type="PROSITE-ProRule" id="PRU00023"/>
    </source>
</evidence>
<dbReference type="VEuPathDB" id="CryptoDB:Vbra_4129"/>
<feature type="repeat" description="ANK" evidence="7">
    <location>
        <begin position="646"/>
        <end position="668"/>
    </location>
</feature>
<dbReference type="AlphaFoldDB" id="A0A0G4F4J0"/>
<comment type="similarity">
    <text evidence="1">Belongs to the protein kinase superfamily. TKL Ser/Thr protein kinase family.</text>
</comment>
<dbReference type="Gene3D" id="1.10.510.10">
    <property type="entry name" value="Transferase(Phosphotransferase) domain 1"/>
    <property type="match status" value="4"/>
</dbReference>
<keyword evidence="3" id="KW-0808">Transferase</keyword>
<dbReference type="Pfam" id="PF07714">
    <property type="entry name" value="PK_Tyr_Ser-Thr"/>
    <property type="match status" value="2"/>
</dbReference>
<keyword evidence="4 8" id="KW-0547">Nucleotide-binding</keyword>
<keyword evidence="6 8" id="KW-0067">ATP-binding</keyword>
<keyword evidence="11" id="KW-1185">Reference proteome</keyword>
<feature type="domain" description="Protein kinase" evidence="9">
    <location>
        <begin position="16"/>
        <end position="485"/>
    </location>
</feature>
<keyword evidence="2" id="KW-0723">Serine/threonine-protein kinase</keyword>
<evidence type="ECO:0000256" key="8">
    <source>
        <dbReference type="PROSITE-ProRule" id="PRU10141"/>
    </source>
</evidence>
<evidence type="ECO:0000313" key="11">
    <source>
        <dbReference type="Proteomes" id="UP000041254"/>
    </source>
</evidence>
<dbReference type="InterPro" id="IPR002110">
    <property type="entry name" value="Ankyrin_rpt"/>
</dbReference>
<proteinExistence type="inferred from homology"/>
<evidence type="ECO:0000256" key="3">
    <source>
        <dbReference type="ARBA" id="ARBA00022679"/>
    </source>
</evidence>
<dbReference type="Proteomes" id="UP000041254">
    <property type="component" value="Unassembled WGS sequence"/>
</dbReference>
<dbReference type="SMART" id="SM00220">
    <property type="entry name" value="S_TKc"/>
    <property type="match status" value="2"/>
</dbReference>
<dbReference type="STRING" id="1169540.A0A0G4F4J0"/>
<protein>
    <recommendedName>
        <fullName evidence="9">Protein kinase domain-containing protein</fullName>
    </recommendedName>
</protein>
<dbReference type="PROSITE" id="PS00108">
    <property type="entry name" value="PROTEIN_KINASE_ST"/>
    <property type="match status" value="2"/>
</dbReference>
<dbReference type="Gene3D" id="3.30.200.20">
    <property type="entry name" value="Phosphorylase Kinase, domain 1"/>
    <property type="match status" value="1"/>
</dbReference>
<dbReference type="PROSITE" id="PS50297">
    <property type="entry name" value="ANK_REP_REGION"/>
    <property type="match status" value="1"/>
</dbReference>
<dbReference type="InterPro" id="IPR001245">
    <property type="entry name" value="Ser-Thr/Tyr_kinase_cat_dom"/>
</dbReference>
<dbReference type="InterPro" id="IPR011009">
    <property type="entry name" value="Kinase-like_dom_sf"/>
</dbReference>
<accession>A0A0G4F4J0</accession>
<dbReference type="PhylomeDB" id="A0A0G4F4J0"/>
<keyword evidence="5" id="KW-0418">Kinase</keyword>
<dbReference type="PANTHER" id="PTHR44329:SF288">
    <property type="entry name" value="MITOGEN-ACTIVATED PROTEIN KINASE KINASE KINASE 20"/>
    <property type="match status" value="1"/>
</dbReference>
<organism evidence="10 11">
    <name type="scientific">Vitrella brassicaformis (strain CCMP3155)</name>
    <dbReference type="NCBI Taxonomy" id="1169540"/>
    <lineage>
        <taxon>Eukaryota</taxon>
        <taxon>Sar</taxon>
        <taxon>Alveolata</taxon>
        <taxon>Colpodellida</taxon>
        <taxon>Vitrellaceae</taxon>
        <taxon>Vitrella</taxon>
    </lineage>
</organism>
<evidence type="ECO:0000313" key="10">
    <source>
        <dbReference type="EMBL" id="CEM06972.1"/>
    </source>
</evidence>
<dbReference type="SMART" id="SM00248">
    <property type="entry name" value="ANK"/>
    <property type="match status" value="4"/>
</dbReference>
<name>A0A0G4F4J0_VITBC</name>
<evidence type="ECO:0000256" key="5">
    <source>
        <dbReference type="ARBA" id="ARBA00022777"/>
    </source>
</evidence>
<sequence length="725" mass="79909">MASPVPRLLIKARDLTVSDKKLGGGAFGTVYQGKWKGLDVAVKITNMEELREASPLTGEELTETDALSEAQEMQHLRHPNIVQFLGVCMDAKHGLMIVTELCQGGSLDKYLVKNRPLPLDVRDRFVREICEGVQYLHNHGILHRDLKPGNILLGEHLVIKISDFGMTRNVQTPRIPDSLPEHIKSAIKSCFAFKPKDRPTAKELLTKLGMSPSPSKETEPVLVPPASVSRLLIRARNLAVMWGKKLGGEAFGTVYQGKWKGLDVAVKITNMEKLREASSLTGEELTETDALFEAQEMQHLRYPNIVQFLGVCMDAKHGLMIVTELCQGGSLDRDLVKNRPLPLDVRDRFVREICEGVQYLHNHGILHRDLKPGNILLGEHLVIKISDFGMTRNVQVTSSSSAGSKRHGMAECGGPPFEGQAPLTIITAVVVRKQTPRIPDFLPEHIKSAIKSCFAFKPEDRPTAKELLAKLGIPASPSKSADPVLVPPSPVSPVDVPSAGAPPGVHTSMVSTVPGPPSTVHPAQVELVVAEEQTALPTQQPSVKTPPSAPQPQIKHADIFDAVRKGDEQSVHLLIEREGKDILDKRDNDGVWNRDDERNTLSGLSVWSRSRTQLTPFLWAANKGHVGVMSVMYESKVDVLQQTDQFGNTAMHLAANRGHVAMVNKLLEWDPKLIDARTPNGITPFIWAAWEGHVDVMEAMYESKPDVLKQTDKVSTQTNHPVCCW</sequence>
<dbReference type="InParanoid" id="A0A0G4F4J0"/>
<dbReference type="PROSITE" id="PS00107">
    <property type="entry name" value="PROTEIN_KINASE_ATP"/>
    <property type="match status" value="1"/>
</dbReference>
<evidence type="ECO:0000256" key="6">
    <source>
        <dbReference type="ARBA" id="ARBA00022840"/>
    </source>
</evidence>